<dbReference type="InterPro" id="IPR000683">
    <property type="entry name" value="Gfo/Idh/MocA-like_OxRdtase_N"/>
</dbReference>
<dbReference type="Pfam" id="PF22725">
    <property type="entry name" value="GFO_IDH_MocA_C3"/>
    <property type="match status" value="1"/>
</dbReference>
<accession>A0A5C8UP14</accession>
<evidence type="ECO:0000256" key="3">
    <source>
        <dbReference type="ARBA" id="ARBA00023027"/>
    </source>
</evidence>
<keyword evidence="7" id="KW-1185">Reference proteome</keyword>
<keyword evidence="2" id="KW-0560">Oxidoreductase</keyword>
<proteinExistence type="inferred from homology"/>
<protein>
    <submittedName>
        <fullName evidence="6">Gfo/Idh/MocA family oxidoreductase</fullName>
    </submittedName>
</protein>
<sequence length="335" mass="34843">MTGIAIVGRGAMAQAHARAWSELGLGDNIDYVNTLTAGPPLTFAPLARFEPDLGVVLRDPEVQIVSVCTPTPSHASIAIDALRAGKSVLLEKPIALTIADAVAIRDEAARSQGVLMVAHVVRFFAGYRVIRETFEAGTLGTALAVSAGRFSPAPRPSTWWHDESKSGGIVVDFSIHDFDQLNLFLGRPLSVSARRARPDGPVEATVDYAGGGVGRATGFMGMPTGFSFASSLDVVGSAGLADHRFSGVLHPVASDASAPDAVQDSVRVQTAAGTSERAIPSHNPYRSQAEYFLECVRTGAAPDFCPVDDAILALAVALAAKRSLGSGAPVGVETA</sequence>
<dbReference type="PANTHER" id="PTHR42840:SF3">
    <property type="entry name" value="BINDING ROSSMANN FOLD OXIDOREDUCTASE, PUTATIVE (AFU_ORTHOLOGUE AFUA_2G10240)-RELATED"/>
    <property type="match status" value="1"/>
</dbReference>
<dbReference type="Gene3D" id="3.40.50.720">
    <property type="entry name" value="NAD(P)-binding Rossmann-like Domain"/>
    <property type="match status" value="1"/>
</dbReference>
<reference evidence="6 7" key="1">
    <citation type="submission" date="2019-08" db="EMBL/GenBank/DDBJ databases">
        <title>Bacterial whole genome sequence for Glaciihabitans sp. CHu50b-6-2.</title>
        <authorList>
            <person name="Jin L."/>
        </authorList>
    </citation>
    <scope>NUCLEOTIDE SEQUENCE [LARGE SCALE GENOMIC DNA]</scope>
    <source>
        <strain evidence="6 7">CHu50b-6-2</strain>
    </source>
</reference>
<dbReference type="Gene3D" id="3.30.360.10">
    <property type="entry name" value="Dihydrodipicolinate Reductase, domain 2"/>
    <property type="match status" value="1"/>
</dbReference>
<dbReference type="Proteomes" id="UP000321379">
    <property type="component" value="Unassembled WGS sequence"/>
</dbReference>
<evidence type="ECO:0000256" key="1">
    <source>
        <dbReference type="ARBA" id="ARBA00010928"/>
    </source>
</evidence>
<evidence type="ECO:0000313" key="7">
    <source>
        <dbReference type="Proteomes" id="UP000321379"/>
    </source>
</evidence>
<evidence type="ECO:0000256" key="2">
    <source>
        <dbReference type="ARBA" id="ARBA00023002"/>
    </source>
</evidence>
<evidence type="ECO:0000259" key="4">
    <source>
        <dbReference type="Pfam" id="PF01408"/>
    </source>
</evidence>
<evidence type="ECO:0000259" key="5">
    <source>
        <dbReference type="Pfam" id="PF22725"/>
    </source>
</evidence>
<dbReference type="EMBL" id="VRMG01000009">
    <property type="protein sequence ID" value="TXN29226.1"/>
    <property type="molecule type" value="Genomic_DNA"/>
</dbReference>
<keyword evidence="3" id="KW-0520">NAD</keyword>
<dbReference type="Pfam" id="PF01408">
    <property type="entry name" value="GFO_IDH_MocA"/>
    <property type="match status" value="1"/>
</dbReference>
<evidence type="ECO:0000313" key="6">
    <source>
        <dbReference type="EMBL" id="TXN29226.1"/>
    </source>
</evidence>
<dbReference type="InterPro" id="IPR036291">
    <property type="entry name" value="NAD(P)-bd_dom_sf"/>
</dbReference>
<dbReference type="InterPro" id="IPR055170">
    <property type="entry name" value="GFO_IDH_MocA-like_dom"/>
</dbReference>
<dbReference type="SUPFAM" id="SSF51735">
    <property type="entry name" value="NAD(P)-binding Rossmann-fold domains"/>
    <property type="match status" value="1"/>
</dbReference>
<dbReference type="SUPFAM" id="SSF55347">
    <property type="entry name" value="Glyceraldehyde-3-phosphate dehydrogenase-like, C-terminal domain"/>
    <property type="match status" value="1"/>
</dbReference>
<dbReference type="AlphaFoldDB" id="A0A5C8UP14"/>
<comment type="similarity">
    <text evidence="1">Belongs to the Gfo/Idh/MocA family.</text>
</comment>
<dbReference type="GO" id="GO:0006740">
    <property type="term" value="P:NADPH regeneration"/>
    <property type="evidence" value="ECO:0007669"/>
    <property type="project" value="TreeGrafter"/>
</dbReference>
<name>A0A5C8UP14_9MICO</name>
<comment type="caution">
    <text evidence="6">The sequence shown here is derived from an EMBL/GenBank/DDBJ whole genome shotgun (WGS) entry which is preliminary data.</text>
</comment>
<dbReference type="RefSeq" id="WP_147784246.1">
    <property type="nucleotide sequence ID" value="NZ_VRMG01000009.1"/>
</dbReference>
<gene>
    <name evidence="6" type="ORF">FVP33_13670</name>
</gene>
<dbReference type="GO" id="GO:0000166">
    <property type="term" value="F:nucleotide binding"/>
    <property type="evidence" value="ECO:0007669"/>
    <property type="project" value="InterPro"/>
</dbReference>
<dbReference type="PANTHER" id="PTHR42840">
    <property type="entry name" value="NAD(P)-BINDING ROSSMANN-FOLD SUPERFAMILY PROTEIN-RELATED"/>
    <property type="match status" value="1"/>
</dbReference>
<feature type="domain" description="GFO/IDH/MocA-like oxidoreductase" evidence="5">
    <location>
        <begin position="127"/>
        <end position="239"/>
    </location>
</feature>
<feature type="domain" description="Gfo/Idh/MocA-like oxidoreductase N-terminal" evidence="4">
    <location>
        <begin position="4"/>
        <end position="119"/>
    </location>
</feature>
<organism evidence="6 7">
    <name type="scientific">Lacisediminihabitans profunda</name>
    <dbReference type="NCBI Taxonomy" id="2594790"/>
    <lineage>
        <taxon>Bacteria</taxon>
        <taxon>Bacillati</taxon>
        <taxon>Actinomycetota</taxon>
        <taxon>Actinomycetes</taxon>
        <taxon>Micrococcales</taxon>
        <taxon>Microbacteriaceae</taxon>
        <taxon>Lacisediminihabitans</taxon>
    </lineage>
</organism>
<dbReference type="GO" id="GO:0016491">
    <property type="term" value="F:oxidoreductase activity"/>
    <property type="evidence" value="ECO:0007669"/>
    <property type="project" value="UniProtKB-KW"/>
</dbReference>
<dbReference type="GO" id="GO:0005737">
    <property type="term" value="C:cytoplasm"/>
    <property type="evidence" value="ECO:0007669"/>
    <property type="project" value="TreeGrafter"/>
</dbReference>